<keyword evidence="2" id="KW-0732">Signal</keyword>
<evidence type="ECO:0008006" key="5">
    <source>
        <dbReference type="Google" id="ProtNLM"/>
    </source>
</evidence>
<keyword evidence="4" id="KW-1185">Reference proteome</keyword>
<evidence type="ECO:0000256" key="1">
    <source>
        <dbReference type="SAM" id="MobiDB-lite"/>
    </source>
</evidence>
<feature type="region of interest" description="Disordered" evidence="1">
    <location>
        <begin position="142"/>
        <end position="162"/>
    </location>
</feature>
<feature type="region of interest" description="Disordered" evidence="1">
    <location>
        <begin position="76"/>
        <end position="106"/>
    </location>
</feature>
<protein>
    <recommendedName>
        <fullName evidence="5">Secreted protein</fullName>
    </recommendedName>
</protein>
<sequence>MKVLVALVALSAVILFTTPTSADEANTKDENVDRSLYGFGFVRPWFILGPYYAAQQGHPRPQGHGQAVEAKLEAEQAIESQGPVAEAKTDGKAIEAKQAEETNEDKVMEATEGDGLDGFRMWFFRPIYRPILVGSILASQGGHTPGGNDNVNGNNGTVVNAE</sequence>
<name>A0ABQ7R4Y1_PLUXY</name>
<dbReference type="EMBL" id="JAHIBW010000003">
    <property type="protein sequence ID" value="KAG7312356.1"/>
    <property type="molecule type" value="Genomic_DNA"/>
</dbReference>
<feature type="chain" id="PRO_5046692779" description="Secreted protein" evidence="2">
    <location>
        <begin position="23"/>
        <end position="162"/>
    </location>
</feature>
<organism evidence="3 4">
    <name type="scientific">Plutella xylostella</name>
    <name type="common">Diamondback moth</name>
    <name type="synonym">Plutella maculipennis</name>
    <dbReference type="NCBI Taxonomy" id="51655"/>
    <lineage>
        <taxon>Eukaryota</taxon>
        <taxon>Metazoa</taxon>
        <taxon>Ecdysozoa</taxon>
        <taxon>Arthropoda</taxon>
        <taxon>Hexapoda</taxon>
        <taxon>Insecta</taxon>
        <taxon>Pterygota</taxon>
        <taxon>Neoptera</taxon>
        <taxon>Endopterygota</taxon>
        <taxon>Lepidoptera</taxon>
        <taxon>Glossata</taxon>
        <taxon>Ditrysia</taxon>
        <taxon>Yponomeutoidea</taxon>
        <taxon>Plutellidae</taxon>
        <taxon>Plutella</taxon>
    </lineage>
</organism>
<feature type="signal peptide" evidence="2">
    <location>
        <begin position="1"/>
        <end position="22"/>
    </location>
</feature>
<proteinExistence type="predicted"/>
<evidence type="ECO:0000313" key="4">
    <source>
        <dbReference type="Proteomes" id="UP000823941"/>
    </source>
</evidence>
<evidence type="ECO:0000313" key="3">
    <source>
        <dbReference type="EMBL" id="KAG7312356.1"/>
    </source>
</evidence>
<evidence type="ECO:0000256" key="2">
    <source>
        <dbReference type="SAM" id="SignalP"/>
    </source>
</evidence>
<accession>A0ABQ7R4Y1</accession>
<comment type="caution">
    <text evidence="3">The sequence shown here is derived from an EMBL/GenBank/DDBJ whole genome shotgun (WGS) entry which is preliminary data.</text>
</comment>
<feature type="compositionally biased region" description="Basic and acidic residues" evidence="1">
    <location>
        <begin position="87"/>
        <end position="106"/>
    </location>
</feature>
<gene>
    <name evidence="3" type="ORF">JYU34_001845</name>
</gene>
<reference evidence="3 4" key="1">
    <citation type="submission" date="2021-06" db="EMBL/GenBank/DDBJ databases">
        <title>A haploid diamondback moth (Plutella xylostella L.) genome assembly resolves 31 chromosomes and identifies a diamide resistance mutation.</title>
        <authorList>
            <person name="Ward C.M."/>
            <person name="Perry K.D."/>
            <person name="Baker G."/>
            <person name="Powis K."/>
            <person name="Heckel D.G."/>
            <person name="Baxter S.W."/>
        </authorList>
    </citation>
    <scope>NUCLEOTIDE SEQUENCE [LARGE SCALE GENOMIC DNA]</scope>
    <source>
        <strain evidence="3 4">LV</strain>
        <tissue evidence="3">Single pupa</tissue>
    </source>
</reference>
<feature type="compositionally biased region" description="Low complexity" evidence="1">
    <location>
        <begin position="146"/>
        <end position="162"/>
    </location>
</feature>
<dbReference type="Proteomes" id="UP000823941">
    <property type="component" value="Chromosome 3"/>
</dbReference>